<dbReference type="AlphaFoldDB" id="A0A6C0BGI2"/>
<protein>
    <submittedName>
        <fullName evidence="1">Uncharacterized protein</fullName>
    </submittedName>
</protein>
<organism evidence="1">
    <name type="scientific">viral metagenome</name>
    <dbReference type="NCBI Taxonomy" id="1070528"/>
    <lineage>
        <taxon>unclassified sequences</taxon>
        <taxon>metagenomes</taxon>
        <taxon>organismal metagenomes</taxon>
    </lineage>
</organism>
<dbReference type="EMBL" id="MN739140">
    <property type="protein sequence ID" value="QHS90508.1"/>
    <property type="molecule type" value="Genomic_DNA"/>
</dbReference>
<name>A0A6C0BGI2_9ZZZZ</name>
<reference evidence="1" key="1">
    <citation type="journal article" date="2020" name="Nature">
        <title>Giant virus diversity and host interactions through global metagenomics.</title>
        <authorList>
            <person name="Schulz F."/>
            <person name="Roux S."/>
            <person name="Paez-Espino D."/>
            <person name="Jungbluth S."/>
            <person name="Walsh D.A."/>
            <person name="Denef V.J."/>
            <person name="McMahon K.D."/>
            <person name="Konstantinidis K.T."/>
            <person name="Eloe-Fadrosh E.A."/>
            <person name="Kyrpides N.C."/>
            <person name="Woyke T."/>
        </authorList>
    </citation>
    <scope>NUCLEOTIDE SEQUENCE</scope>
    <source>
        <strain evidence="1">GVMAG-M-3300010354-11</strain>
    </source>
</reference>
<accession>A0A6C0BGI2</accession>
<sequence length="383" mass="44257">MGISGSKQSASSNVFEKELKGINIIINSILNTDDTFKNKNYNFLSHDVCNNYQVVLENELSKHLKVQLADFGSTLYLIPNNNKSDSKMKMTKSEICEKISSHYISILYIITLIKYIYDIENNGDRSFGGIIFRNIHIVDNMMKIMYCDTEQRDGSTQAKKHKMTLSTLDGFKFFSQFILDADEAKLFMRLMRAILARKPKGQIRTLICEAAKTQNITKEELNMLQTMYQRNYHEPFVCKKSPSNDASPVESPMTNSREIDTSVSIVKNNPILSKQFCPAIEEHSIYLNTKEGKMIKKLYDDMHARYRQNLERVYGILQSLVVKNGSEYVLRDIDSKVLNNIIQDTKVCVRRFYLQSILDFHHMLDTSKNIPHLKLNINQHGLF</sequence>
<proteinExistence type="predicted"/>
<evidence type="ECO:0000313" key="1">
    <source>
        <dbReference type="EMBL" id="QHS90508.1"/>
    </source>
</evidence>